<dbReference type="PROSITE" id="PS00041">
    <property type="entry name" value="HTH_ARAC_FAMILY_1"/>
    <property type="match status" value="1"/>
</dbReference>
<dbReference type="PANTHER" id="PTHR46796">
    <property type="entry name" value="HTH-TYPE TRANSCRIPTIONAL ACTIVATOR RHAS-RELATED"/>
    <property type="match status" value="1"/>
</dbReference>
<reference evidence="5 6" key="1">
    <citation type="submission" date="2024-01" db="EMBL/GenBank/DDBJ databases">
        <authorList>
            <person name="Deng Y."/>
            <person name="Su J."/>
        </authorList>
    </citation>
    <scope>NUCLEOTIDE SEQUENCE [LARGE SCALE GENOMIC DNA]</scope>
    <source>
        <strain evidence="5 6">CPCC 100088</strain>
    </source>
</reference>
<sequence length="300" mass="32514">MPNMTAQTRALRVTQPLSWRRWEGVVADVWHARSETGGGGYYRSPDPRLIVFLGGQAPEMGLRTRSDAPWQKGVGAFYIPAHMPLWSEAFSAQDYAHLDLHLQAGPLQQRLAEMGPHMLSRQAPLFLPQAESLTQIAALMAGQVSCPSRPDAMLDGLLSALLCEVFDLAQAPSAPPAKGGLPPATLRRIEDHVAAHLDVPLSIAQLAGVAGLSESWFPRAFRQSTGQTPARWISAKRAAEAARLMRESDLGLAQIAARCGFADQAHFSRVFRELHGAPPARWRQAQRGQGLGGNLQSAAV</sequence>
<gene>
    <name evidence="5" type="ORF">VSX56_05420</name>
</gene>
<evidence type="ECO:0000259" key="4">
    <source>
        <dbReference type="PROSITE" id="PS01124"/>
    </source>
</evidence>
<dbReference type="InterPro" id="IPR018062">
    <property type="entry name" value="HTH_AraC-typ_CS"/>
</dbReference>
<dbReference type="Gene3D" id="1.10.10.60">
    <property type="entry name" value="Homeodomain-like"/>
    <property type="match status" value="1"/>
</dbReference>
<accession>A0ABV1SE79</accession>
<dbReference type="Proteomes" id="UP001438953">
    <property type="component" value="Unassembled WGS sequence"/>
</dbReference>
<organism evidence="5 6">
    <name type="scientific">Thioclava kandeliae</name>
    <dbReference type="NCBI Taxonomy" id="3070818"/>
    <lineage>
        <taxon>Bacteria</taxon>
        <taxon>Pseudomonadati</taxon>
        <taxon>Pseudomonadota</taxon>
        <taxon>Alphaproteobacteria</taxon>
        <taxon>Rhodobacterales</taxon>
        <taxon>Paracoccaceae</taxon>
        <taxon>Thioclava</taxon>
    </lineage>
</organism>
<keyword evidence="2" id="KW-0238">DNA-binding</keyword>
<dbReference type="PRINTS" id="PR00032">
    <property type="entry name" value="HTHARAC"/>
</dbReference>
<proteinExistence type="predicted"/>
<dbReference type="EMBL" id="JAYWLC010000003">
    <property type="protein sequence ID" value="MER5171212.1"/>
    <property type="molecule type" value="Genomic_DNA"/>
</dbReference>
<dbReference type="PANTHER" id="PTHR46796:SF14">
    <property type="entry name" value="TRANSCRIPTIONAL REGULATORY PROTEIN"/>
    <property type="match status" value="1"/>
</dbReference>
<keyword evidence="3" id="KW-0804">Transcription</keyword>
<dbReference type="PROSITE" id="PS01124">
    <property type="entry name" value="HTH_ARAC_FAMILY_2"/>
    <property type="match status" value="1"/>
</dbReference>
<dbReference type="Pfam" id="PF12833">
    <property type="entry name" value="HTH_18"/>
    <property type="match status" value="1"/>
</dbReference>
<dbReference type="InterPro" id="IPR020449">
    <property type="entry name" value="Tscrpt_reg_AraC-type_HTH"/>
</dbReference>
<dbReference type="InterPro" id="IPR050204">
    <property type="entry name" value="AraC_XylS_family_regulators"/>
</dbReference>
<keyword evidence="6" id="KW-1185">Reference proteome</keyword>
<dbReference type="SMART" id="SM00342">
    <property type="entry name" value="HTH_ARAC"/>
    <property type="match status" value="1"/>
</dbReference>
<keyword evidence="1" id="KW-0805">Transcription regulation</keyword>
<dbReference type="SUPFAM" id="SSF46689">
    <property type="entry name" value="Homeodomain-like"/>
    <property type="match status" value="2"/>
</dbReference>
<dbReference type="InterPro" id="IPR009057">
    <property type="entry name" value="Homeodomain-like_sf"/>
</dbReference>
<evidence type="ECO:0000313" key="5">
    <source>
        <dbReference type="EMBL" id="MER5171212.1"/>
    </source>
</evidence>
<dbReference type="RefSeq" id="WP_339114535.1">
    <property type="nucleotide sequence ID" value="NZ_JAYWLC010000003.1"/>
</dbReference>
<protein>
    <submittedName>
        <fullName evidence="5">AraC family transcriptional regulator</fullName>
    </submittedName>
</protein>
<feature type="domain" description="HTH araC/xylS-type" evidence="4">
    <location>
        <begin position="187"/>
        <end position="285"/>
    </location>
</feature>
<name>A0ABV1SE79_9RHOB</name>
<evidence type="ECO:0000256" key="1">
    <source>
        <dbReference type="ARBA" id="ARBA00023015"/>
    </source>
</evidence>
<evidence type="ECO:0000313" key="6">
    <source>
        <dbReference type="Proteomes" id="UP001438953"/>
    </source>
</evidence>
<reference evidence="5 6" key="2">
    <citation type="submission" date="2024-06" db="EMBL/GenBank/DDBJ databases">
        <title>Thioclava kandeliae sp. nov. from a rhizosphere soil sample of Kandelia candel in a mangrove.</title>
        <authorList>
            <person name="Mu T."/>
        </authorList>
    </citation>
    <scope>NUCLEOTIDE SEQUENCE [LARGE SCALE GENOMIC DNA]</scope>
    <source>
        <strain evidence="5 6">CPCC 100088</strain>
    </source>
</reference>
<comment type="caution">
    <text evidence="5">The sequence shown here is derived from an EMBL/GenBank/DDBJ whole genome shotgun (WGS) entry which is preliminary data.</text>
</comment>
<evidence type="ECO:0000256" key="3">
    <source>
        <dbReference type="ARBA" id="ARBA00023163"/>
    </source>
</evidence>
<dbReference type="InterPro" id="IPR018060">
    <property type="entry name" value="HTH_AraC"/>
</dbReference>
<evidence type="ECO:0000256" key="2">
    <source>
        <dbReference type="ARBA" id="ARBA00023125"/>
    </source>
</evidence>